<dbReference type="AlphaFoldDB" id="A0A2P6SH70"/>
<dbReference type="Proteomes" id="UP000238479">
    <property type="component" value="Chromosome 1"/>
</dbReference>
<dbReference type="OMA" id="NCKAANE"/>
<evidence type="ECO:0000313" key="3">
    <source>
        <dbReference type="Proteomes" id="UP000238479"/>
    </source>
</evidence>
<proteinExistence type="predicted"/>
<sequence length="179" mass="19796">MEEPTPPPPTQIPNPPPNSVETPPHLHPKTKKRPLDSDAQIPNSGYFKIRAVLRDIRPNVLEVLRTPDFQNCKAATTKFKNVKLLMERYKQMTEQALSSPRCDNVPEGQLSSGAPSEHNLPSGISGQKQQAEDEPNKGTYVVGGSAFGWNFITFSTTEPVYYGMTEESFRAQAAKLTTA</sequence>
<protein>
    <submittedName>
        <fullName evidence="2">Uncharacterized protein</fullName>
    </submittedName>
</protein>
<comment type="caution">
    <text evidence="2">The sequence shown here is derived from an EMBL/GenBank/DDBJ whole genome shotgun (WGS) entry which is preliminary data.</text>
</comment>
<feature type="region of interest" description="Disordered" evidence="1">
    <location>
        <begin position="1"/>
        <end position="41"/>
    </location>
</feature>
<evidence type="ECO:0000313" key="2">
    <source>
        <dbReference type="EMBL" id="PRQ58032.1"/>
    </source>
</evidence>
<organism evidence="2 3">
    <name type="scientific">Rosa chinensis</name>
    <name type="common">China rose</name>
    <dbReference type="NCBI Taxonomy" id="74649"/>
    <lineage>
        <taxon>Eukaryota</taxon>
        <taxon>Viridiplantae</taxon>
        <taxon>Streptophyta</taxon>
        <taxon>Embryophyta</taxon>
        <taxon>Tracheophyta</taxon>
        <taxon>Spermatophyta</taxon>
        <taxon>Magnoliopsida</taxon>
        <taxon>eudicotyledons</taxon>
        <taxon>Gunneridae</taxon>
        <taxon>Pentapetalae</taxon>
        <taxon>rosids</taxon>
        <taxon>fabids</taxon>
        <taxon>Rosales</taxon>
        <taxon>Rosaceae</taxon>
        <taxon>Rosoideae</taxon>
        <taxon>Rosoideae incertae sedis</taxon>
        <taxon>Rosa</taxon>
    </lineage>
</organism>
<feature type="compositionally biased region" description="Pro residues" evidence="1">
    <location>
        <begin position="1"/>
        <end position="18"/>
    </location>
</feature>
<dbReference type="EMBL" id="PDCK01000039">
    <property type="protein sequence ID" value="PRQ58032.1"/>
    <property type="molecule type" value="Genomic_DNA"/>
</dbReference>
<dbReference type="Gramene" id="PRQ58032">
    <property type="protein sequence ID" value="PRQ58032"/>
    <property type="gene ID" value="RchiOBHm_Chr1g0354801"/>
</dbReference>
<dbReference type="STRING" id="74649.A0A2P6SH70"/>
<accession>A0A2P6SH70</accession>
<keyword evidence="3" id="KW-1185">Reference proteome</keyword>
<reference evidence="2 3" key="1">
    <citation type="journal article" date="2018" name="Nat. Genet.">
        <title>The Rosa genome provides new insights in the design of modern roses.</title>
        <authorList>
            <person name="Bendahmane M."/>
        </authorList>
    </citation>
    <scope>NUCLEOTIDE SEQUENCE [LARGE SCALE GENOMIC DNA]</scope>
    <source>
        <strain evidence="3">cv. Old Blush</strain>
    </source>
</reference>
<dbReference type="PANTHER" id="PTHR35459:SF2">
    <property type="entry name" value="T1N6.14 PROTEIN"/>
    <property type="match status" value="1"/>
</dbReference>
<gene>
    <name evidence="2" type="ORF">RchiOBHm_Chr1g0354801</name>
</gene>
<evidence type="ECO:0000256" key="1">
    <source>
        <dbReference type="SAM" id="MobiDB-lite"/>
    </source>
</evidence>
<name>A0A2P6SH70_ROSCH</name>
<dbReference type="PANTHER" id="PTHR35459">
    <property type="entry name" value="T1N6.14 PROTEIN"/>
    <property type="match status" value="1"/>
</dbReference>
<feature type="region of interest" description="Disordered" evidence="1">
    <location>
        <begin position="95"/>
        <end position="137"/>
    </location>
</feature>